<comment type="similarity">
    <text evidence="5">Belongs to the G-protein coupled receptor 1 family.</text>
</comment>
<dbReference type="Pfam" id="PF00001">
    <property type="entry name" value="7tm_1"/>
    <property type="match status" value="1"/>
</dbReference>
<sequence>MARGKSSLHQAHQPTRKAHSPLPLRITVAAFCRAAISFCLPCVSKRIEQAQDSPSLNKYWQDKSITAILGTRGGKSKRSKSCLLLREGLLMAGQTSSSDCSDLIDHSHVPEFEVSSWIKITLALVYVCLFVAGILGNSITIKATRILQKKGYLQKEVTDHMASLACSDLLVILLGMPMEFFGAIWSPFSTPNGNVACKLYCFLFEACSYATVLHVATLSFERYIAICHPFKFKAVSGPRTVKLLIAFVWGTSVIVALPLLFAMGTEYPLEVVEGYQSKRACTTPTPRHHLPELKQNVTICTNLSSQWPVFQASIFSAFAVYIIVLGSVTFMCHSMMKVLMIHKEGTVAVKGGPRREEQYLRKNETSEGKSTRRQITLFLGLIVATLAICWMPNQVRRIMAAAKPKQDWTVPYFRAYITLLPIADSFFYLSSVLNPLLYNISSRQFRSVFLQVLRCRLTIEHANKEKFLRANMSSSTRSSRSLRPLLFLSSRRSYSTRGNNKVFLSTLQKETESDCSPEKPPESSLEVVPLETSAEPSSDAQNGLCEHQV</sequence>
<keyword evidence="4 7" id="KW-0472">Membrane</keyword>
<dbReference type="AlphaFoldDB" id="A0A1V4K5L8"/>
<dbReference type="OrthoDB" id="6088609at2759"/>
<accession>A0A1V4K5L8</accession>
<evidence type="ECO:0000259" key="8">
    <source>
        <dbReference type="PROSITE" id="PS50262"/>
    </source>
</evidence>
<dbReference type="InterPro" id="IPR000276">
    <property type="entry name" value="GPCR_Rhodpsn"/>
</dbReference>
<gene>
    <name evidence="9" type="primary">GPR39</name>
    <name evidence="9" type="ORF">AV530_002245</name>
</gene>
<evidence type="ECO:0000256" key="6">
    <source>
        <dbReference type="SAM" id="MobiDB-lite"/>
    </source>
</evidence>
<reference evidence="9 10" key="1">
    <citation type="submission" date="2016-02" db="EMBL/GenBank/DDBJ databases">
        <title>Band-tailed pigeon sequencing and assembly.</title>
        <authorList>
            <person name="Soares A.E."/>
            <person name="Novak B.J."/>
            <person name="Rice E.S."/>
            <person name="O'Connell B."/>
            <person name="Chang D."/>
            <person name="Weber S."/>
            <person name="Shapiro B."/>
        </authorList>
    </citation>
    <scope>NUCLEOTIDE SEQUENCE [LARGE SCALE GENOMIC DNA]</scope>
    <source>
        <strain evidence="9">BTP2013</strain>
        <tissue evidence="9">Blood</tissue>
    </source>
</reference>
<keyword evidence="5 9" id="KW-0675">Receptor</keyword>
<name>A0A1V4K5L8_PATFA</name>
<evidence type="ECO:0000256" key="5">
    <source>
        <dbReference type="RuleBase" id="RU000688"/>
    </source>
</evidence>
<feature type="transmembrane region" description="Helical" evidence="7">
    <location>
        <begin position="197"/>
        <end position="220"/>
    </location>
</feature>
<dbReference type="STRING" id="372326.A0A1V4K5L8"/>
<dbReference type="GO" id="GO:0016020">
    <property type="term" value="C:membrane"/>
    <property type="evidence" value="ECO:0007669"/>
    <property type="project" value="UniProtKB-SubCell"/>
</dbReference>
<feature type="transmembrane region" description="Helical" evidence="7">
    <location>
        <begin position="375"/>
        <end position="393"/>
    </location>
</feature>
<feature type="transmembrane region" description="Helical" evidence="7">
    <location>
        <begin position="117"/>
        <end position="141"/>
    </location>
</feature>
<dbReference type="PROSITE" id="PS50262">
    <property type="entry name" value="G_PROTEIN_RECEP_F1_2"/>
    <property type="match status" value="1"/>
</dbReference>
<evidence type="ECO:0000256" key="3">
    <source>
        <dbReference type="ARBA" id="ARBA00022989"/>
    </source>
</evidence>
<evidence type="ECO:0000256" key="1">
    <source>
        <dbReference type="ARBA" id="ARBA00004370"/>
    </source>
</evidence>
<keyword evidence="5" id="KW-0297">G-protein coupled receptor</keyword>
<dbReference type="EMBL" id="LSYS01004331">
    <property type="protein sequence ID" value="OPJ79769.1"/>
    <property type="molecule type" value="Genomic_DNA"/>
</dbReference>
<protein>
    <submittedName>
        <fullName evidence="9">G-protein coupled receptor 39</fullName>
    </submittedName>
</protein>
<evidence type="ECO:0000256" key="7">
    <source>
        <dbReference type="SAM" id="Phobius"/>
    </source>
</evidence>
<dbReference type="GO" id="GO:0004930">
    <property type="term" value="F:G protein-coupled receptor activity"/>
    <property type="evidence" value="ECO:0007669"/>
    <property type="project" value="UniProtKB-KW"/>
</dbReference>
<dbReference type="InterPro" id="IPR017452">
    <property type="entry name" value="GPCR_Rhodpsn_7TM"/>
</dbReference>
<comment type="caution">
    <text evidence="9">The sequence shown here is derived from an EMBL/GenBank/DDBJ whole genome shotgun (WGS) entry which is preliminary data.</text>
</comment>
<feature type="transmembrane region" description="Helical" evidence="7">
    <location>
        <begin position="241"/>
        <end position="261"/>
    </location>
</feature>
<keyword evidence="2 5" id="KW-0812">Transmembrane</keyword>
<feature type="domain" description="G-protein coupled receptors family 1 profile" evidence="8">
    <location>
        <begin position="136"/>
        <end position="438"/>
    </location>
</feature>
<evidence type="ECO:0000313" key="9">
    <source>
        <dbReference type="EMBL" id="OPJ79769.1"/>
    </source>
</evidence>
<evidence type="ECO:0000256" key="4">
    <source>
        <dbReference type="ARBA" id="ARBA00023136"/>
    </source>
</evidence>
<evidence type="ECO:0000256" key="2">
    <source>
        <dbReference type="ARBA" id="ARBA00022692"/>
    </source>
</evidence>
<feature type="transmembrane region" description="Helical" evidence="7">
    <location>
        <begin position="312"/>
        <end position="333"/>
    </location>
</feature>
<dbReference type="CDD" id="cd15135">
    <property type="entry name" value="7tmA_GPR39"/>
    <property type="match status" value="1"/>
</dbReference>
<organism evidence="9 10">
    <name type="scientific">Patagioenas fasciata monilis</name>
    <dbReference type="NCBI Taxonomy" id="372326"/>
    <lineage>
        <taxon>Eukaryota</taxon>
        <taxon>Metazoa</taxon>
        <taxon>Chordata</taxon>
        <taxon>Craniata</taxon>
        <taxon>Vertebrata</taxon>
        <taxon>Euteleostomi</taxon>
        <taxon>Archelosauria</taxon>
        <taxon>Archosauria</taxon>
        <taxon>Dinosauria</taxon>
        <taxon>Saurischia</taxon>
        <taxon>Theropoda</taxon>
        <taxon>Coelurosauria</taxon>
        <taxon>Aves</taxon>
        <taxon>Neognathae</taxon>
        <taxon>Neoaves</taxon>
        <taxon>Columbimorphae</taxon>
        <taxon>Columbiformes</taxon>
        <taxon>Columbidae</taxon>
        <taxon>Patagioenas</taxon>
    </lineage>
</organism>
<keyword evidence="5" id="KW-0807">Transducer</keyword>
<dbReference type="PRINTS" id="PR00237">
    <property type="entry name" value="GPCRRHODOPSN"/>
</dbReference>
<feature type="transmembrane region" description="Helical" evidence="7">
    <location>
        <begin position="162"/>
        <end position="185"/>
    </location>
</feature>
<feature type="transmembrane region" description="Helical" evidence="7">
    <location>
        <begin position="413"/>
        <end position="437"/>
    </location>
</feature>
<keyword evidence="10" id="KW-1185">Reference proteome</keyword>
<feature type="compositionally biased region" description="Basic and acidic residues" evidence="6">
    <location>
        <begin position="509"/>
        <end position="521"/>
    </location>
</feature>
<feature type="region of interest" description="Disordered" evidence="6">
    <location>
        <begin position="509"/>
        <end position="549"/>
    </location>
</feature>
<dbReference type="Proteomes" id="UP000190648">
    <property type="component" value="Unassembled WGS sequence"/>
</dbReference>
<dbReference type="InterPro" id="IPR052676">
    <property type="entry name" value="Zinc-sensing_GPCR"/>
</dbReference>
<dbReference type="Gene3D" id="1.20.1070.10">
    <property type="entry name" value="Rhodopsin 7-helix transmembrane proteins"/>
    <property type="match status" value="1"/>
</dbReference>
<dbReference type="PROSITE" id="PS00237">
    <property type="entry name" value="G_PROTEIN_RECEP_F1_1"/>
    <property type="match status" value="1"/>
</dbReference>
<proteinExistence type="inferred from homology"/>
<dbReference type="PANTHER" id="PTHR46752:SF1">
    <property type="entry name" value="G-PROTEIN COUPLED RECEPTOR 39"/>
    <property type="match status" value="1"/>
</dbReference>
<comment type="subcellular location">
    <subcellularLocation>
        <location evidence="1">Membrane</location>
    </subcellularLocation>
</comment>
<dbReference type="PANTHER" id="PTHR46752">
    <property type="entry name" value="G-PROTEIN COUPLED RECEPTOR 39"/>
    <property type="match status" value="1"/>
</dbReference>
<dbReference type="SUPFAM" id="SSF81321">
    <property type="entry name" value="Family A G protein-coupled receptor-like"/>
    <property type="match status" value="1"/>
</dbReference>
<keyword evidence="3 7" id="KW-1133">Transmembrane helix</keyword>
<evidence type="ECO:0000313" key="10">
    <source>
        <dbReference type="Proteomes" id="UP000190648"/>
    </source>
</evidence>